<keyword evidence="5" id="KW-0808">Transferase</keyword>
<dbReference type="InterPro" id="IPR015421">
    <property type="entry name" value="PyrdxlP-dep_Trfase_major"/>
</dbReference>
<dbReference type="InterPro" id="IPR000653">
    <property type="entry name" value="DegT/StrS_aminotransferase"/>
</dbReference>
<dbReference type="Pfam" id="PF01041">
    <property type="entry name" value="DegT_DnrJ_EryC1"/>
    <property type="match status" value="1"/>
</dbReference>
<comment type="similarity">
    <text evidence="1 4">Belongs to the DegT/DnrJ/EryC1 family.</text>
</comment>
<dbReference type="InterPro" id="IPR015422">
    <property type="entry name" value="PyrdxlP-dep_Trfase_small"/>
</dbReference>
<protein>
    <submittedName>
        <fullName evidence="5">Aminotransferase DegT</fullName>
    </submittedName>
</protein>
<dbReference type="EMBL" id="PUIA01000016">
    <property type="protein sequence ID" value="PQO38827.1"/>
    <property type="molecule type" value="Genomic_DNA"/>
</dbReference>
<dbReference type="PANTHER" id="PTHR30244">
    <property type="entry name" value="TRANSAMINASE"/>
    <property type="match status" value="1"/>
</dbReference>
<dbReference type="Proteomes" id="UP000240009">
    <property type="component" value="Unassembled WGS sequence"/>
</dbReference>
<dbReference type="Gene3D" id="3.40.640.10">
    <property type="entry name" value="Type I PLP-dependent aspartate aminotransferase-like (Major domain)"/>
    <property type="match status" value="1"/>
</dbReference>
<dbReference type="GO" id="GO:0008483">
    <property type="term" value="F:transaminase activity"/>
    <property type="evidence" value="ECO:0007669"/>
    <property type="project" value="UniProtKB-KW"/>
</dbReference>
<sequence>MWKIPVASVDVSGNEEEFVVEAIRSSWISSSGAFIERFEREFGEMCDSKYTLSCANGTVALHLAVMGLGIRPGDEVIVPSMTYIATANAVAYCGATPVFVDVDPETWCLDPEALEAAITSKTRGIIAVHLLGHPADMDRINEIAAIHGVWVIEDAAEAPFAEYKGRPVGGLADAATFSFFGNKIFTSGEGGAVTFNGDQLNVRLKALRGQGMDPNRRYYFPIIGYNYRLTNIACALLCAQLERREEILSRRSGIFEQYSEQLSSIPGIHLQPVASWATLSPWMYSIVIQPDVFGHTRDELIAHLADAGIDSRPFFVPIHSLPPYRDCPVVGSMEHTNTLGQNGLMLPTYNHLASEDIDFVATTIRQMCRSQLRRAA</sequence>
<evidence type="ECO:0000256" key="2">
    <source>
        <dbReference type="PIRSR" id="PIRSR000390-1"/>
    </source>
</evidence>
<evidence type="ECO:0000256" key="3">
    <source>
        <dbReference type="PIRSR" id="PIRSR000390-2"/>
    </source>
</evidence>
<evidence type="ECO:0000313" key="5">
    <source>
        <dbReference type="EMBL" id="PQO38827.1"/>
    </source>
</evidence>
<keyword evidence="5" id="KW-0032">Aminotransferase</keyword>
<evidence type="ECO:0000256" key="1">
    <source>
        <dbReference type="ARBA" id="ARBA00037999"/>
    </source>
</evidence>
<organism evidence="5 6">
    <name type="scientific">Blastopirellula marina</name>
    <dbReference type="NCBI Taxonomy" id="124"/>
    <lineage>
        <taxon>Bacteria</taxon>
        <taxon>Pseudomonadati</taxon>
        <taxon>Planctomycetota</taxon>
        <taxon>Planctomycetia</taxon>
        <taxon>Pirellulales</taxon>
        <taxon>Pirellulaceae</taxon>
        <taxon>Blastopirellula</taxon>
    </lineage>
</organism>
<dbReference type="SUPFAM" id="SSF53383">
    <property type="entry name" value="PLP-dependent transferases"/>
    <property type="match status" value="1"/>
</dbReference>
<reference evidence="5 6" key="1">
    <citation type="submission" date="2018-02" db="EMBL/GenBank/DDBJ databases">
        <title>Comparative genomes isolates from brazilian mangrove.</title>
        <authorList>
            <person name="Araujo J.E."/>
            <person name="Taketani R.G."/>
            <person name="Silva M.C.P."/>
            <person name="Loureco M.V."/>
            <person name="Andreote F.D."/>
        </authorList>
    </citation>
    <scope>NUCLEOTIDE SEQUENCE [LARGE SCALE GENOMIC DNA]</scope>
    <source>
        <strain evidence="5 6">HEX-2 MGV</strain>
    </source>
</reference>
<dbReference type="Gene3D" id="3.90.1150.10">
    <property type="entry name" value="Aspartate Aminotransferase, domain 1"/>
    <property type="match status" value="1"/>
</dbReference>
<dbReference type="GO" id="GO:0000271">
    <property type="term" value="P:polysaccharide biosynthetic process"/>
    <property type="evidence" value="ECO:0007669"/>
    <property type="project" value="TreeGrafter"/>
</dbReference>
<keyword evidence="3 4" id="KW-0663">Pyridoxal phosphate</keyword>
<accession>A0A2S8G313</accession>
<dbReference type="AlphaFoldDB" id="A0A2S8G313"/>
<dbReference type="OrthoDB" id="9810913at2"/>
<dbReference type="RefSeq" id="WP_105350027.1">
    <property type="nucleotide sequence ID" value="NZ_PUIA01000016.1"/>
</dbReference>
<evidence type="ECO:0000313" key="6">
    <source>
        <dbReference type="Proteomes" id="UP000240009"/>
    </source>
</evidence>
<proteinExistence type="inferred from homology"/>
<gene>
    <name evidence="5" type="ORF">C5Y96_02865</name>
</gene>
<feature type="active site" description="Proton acceptor" evidence="2">
    <location>
        <position position="183"/>
    </location>
</feature>
<evidence type="ECO:0000256" key="4">
    <source>
        <dbReference type="RuleBase" id="RU004508"/>
    </source>
</evidence>
<feature type="modified residue" description="N6-(pyridoxal phosphate)lysine" evidence="3">
    <location>
        <position position="183"/>
    </location>
</feature>
<dbReference type="PIRSF" id="PIRSF000390">
    <property type="entry name" value="PLP_StrS"/>
    <property type="match status" value="1"/>
</dbReference>
<dbReference type="InterPro" id="IPR015424">
    <property type="entry name" value="PyrdxlP-dep_Trfase"/>
</dbReference>
<name>A0A2S8G313_9BACT</name>
<dbReference type="PANTHER" id="PTHR30244:SF34">
    <property type="entry name" value="DTDP-4-AMINO-4,6-DIDEOXYGALACTOSE TRANSAMINASE"/>
    <property type="match status" value="1"/>
</dbReference>
<dbReference type="CDD" id="cd00616">
    <property type="entry name" value="AHBA_syn"/>
    <property type="match status" value="1"/>
</dbReference>
<comment type="caution">
    <text evidence="5">The sequence shown here is derived from an EMBL/GenBank/DDBJ whole genome shotgun (WGS) entry which is preliminary data.</text>
</comment>
<dbReference type="GO" id="GO:0030170">
    <property type="term" value="F:pyridoxal phosphate binding"/>
    <property type="evidence" value="ECO:0007669"/>
    <property type="project" value="TreeGrafter"/>
</dbReference>